<keyword evidence="5 10" id="KW-0274">FAD</keyword>
<dbReference type="InterPro" id="IPR002655">
    <property type="entry name" value="Acyl-CoA_oxidase_C"/>
</dbReference>
<sequence>MDSALGRIENLAHHLEINDTAAPITTASVGHIAALPVLDKDKVARLKLMLLAHPSDEVMETRRQIMEVMKEPLFTPQLYATIPEFREITLQRVKRLASSNILKLDELMTKFRKFVMFQDSLVYCDMSMAVKSSVQWGLFGGSVACLGTERHRSYFTAIDTAEMLGCFALTELGHGSNVKGVETTATYDEATKEFVIHTPQDTAQKIWIGNAAQHGTHATVFANLYVRGASHGLHPFLVAIRDPATGKTLKGITAADCGPKMGLDGVDNGRLWFDNVRVPGENLLNKFGDVDARGNYTTPIANPNVRFNAMLEALIGGRVTVSSMAMNASKMGLEIAIKYALQRRQFGAPKEELLIDYLSHQRRLFPLVAATYAYGISVNYVAGRFANRDERDARDVFLLACGFKATATWHRARTLQICREACGGMGFAASNKIGVLRNDADVDLTYEGDNTVLMQAVAKALLVEFKSYFTGSKRITGMLSYTYAKGHIGIFLRNKNFYVKRLHTEAHLLDAEMLLDAFIYREFKLLRMVVKSLRSKVKNEKMTGAKAWNQSLDLVQQLATAYVERVTIERFLDEIQKSDDGVKPILNLMCILFALTKIEDDMGWFLSNKYFAPVKAQAINSAINKICGMMREHALPLVEAFDIPAHLMTAPIANDYIAHYSNPKNY</sequence>
<dbReference type="InterPro" id="IPR012258">
    <property type="entry name" value="Acyl-CoA_oxidase"/>
</dbReference>
<reference evidence="16" key="1">
    <citation type="submission" date="2016-06" db="EMBL/GenBank/DDBJ databases">
        <title>A core phylogeny of Dictyostelia derived from 50 functionally divergent proteins retrieved from five existing and six newly sequenced genomes.</title>
        <authorList>
            <person name="Singh R."/>
            <person name="Schilde C."/>
            <person name="Gezzard T."/>
            <person name="Schaap P."/>
        </authorList>
    </citation>
    <scope>NUCLEOTIDE SEQUENCE</scope>
    <source>
        <strain evidence="16">OhioWILDS</strain>
    </source>
</reference>
<evidence type="ECO:0000256" key="11">
    <source>
        <dbReference type="PIRSR" id="PIRSR000168-1"/>
    </source>
</evidence>
<keyword evidence="9" id="KW-0576">Peroxisome</keyword>
<evidence type="ECO:0000313" key="16">
    <source>
        <dbReference type="EMBL" id="AOE43295.1"/>
    </source>
</evidence>
<proteinExistence type="inferred from homology"/>
<dbReference type="Pfam" id="PF22924">
    <property type="entry name" value="ACOX_C_alpha1"/>
    <property type="match status" value="1"/>
</dbReference>
<dbReference type="FunFam" id="2.40.110.10:FF:000005">
    <property type="entry name" value="Acyl-coenzyme A oxidase"/>
    <property type="match status" value="1"/>
</dbReference>
<dbReference type="GO" id="GO:0055088">
    <property type="term" value="P:lipid homeostasis"/>
    <property type="evidence" value="ECO:0007669"/>
    <property type="project" value="TreeGrafter"/>
</dbReference>
<dbReference type="GO" id="GO:0033540">
    <property type="term" value="P:fatty acid beta-oxidation using acyl-CoA oxidase"/>
    <property type="evidence" value="ECO:0007669"/>
    <property type="project" value="TreeGrafter"/>
</dbReference>
<dbReference type="InterPro" id="IPR006091">
    <property type="entry name" value="Acyl-CoA_Oxase/DH_mid-dom"/>
</dbReference>
<evidence type="ECO:0000259" key="14">
    <source>
        <dbReference type="Pfam" id="PF02770"/>
    </source>
</evidence>
<evidence type="ECO:0000259" key="15">
    <source>
        <dbReference type="Pfam" id="PF22924"/>
    </source>
</evidence>
<accession>A0A1L2FV02</accession>
<dbReference type="PANTHER" id="PTHR10909">
    <property type="entry name" value="ELECTRON TRANSPORT OXIDOREDUCTASE"/>
    <property type="match status" value="1"/>
</dbReference>
<organism evidence="16">
    <name type="scientific">Synstelium polycarpum</name>
    <dbReference type="NCBI Taxonomy" id="361085"/>
    <lineage>
        <taxon>Eukaryota</taxon>
        <taxon>Amoebozoa</taxon>
        <taxon>Evosea</taxon>
        <taxon>Eumycetozoa</taxon>
        <taxon>Dictyostelia</taxon>
        <taxon>Synstelium</taxon>
    </lineage>
</organism>
<evidence type="ECO:0000256" key="10">
    <source>
        <dbReference type="PIRNR" id="PIRNR000168"/>
    </source>
</evidence>
<dbReference type="GO" id="GO:0003997">
    <property type="term" value="F:acyl-CoA oxidase activity"/>
    <property type="evidence" value="ECO:0007669"/>
    <property type="project" value="InterPro"/>
</dbReference>
<dbReference type="FunFam" id="1.20.140.10:FF:000010">
    <property type="entry name" value="Acyl-coenzyme A oxidase"/>
    <property type="match status" value="1"/>
</dbReference>
<keyword evidence="4 10" id="KW-0285">Flavoprotein</keyword>
<evidence type="ECO:0000256" key="12">
    <source>
        <dbReference type="PIRSR" id="PIRSR000168-2"/>
    </source>
</evidence>
<evidence type="ECO:0000256" key="7">
    <source>
        <dbReference type="ARBA" id="ARBA00023002"/>
    </source>
</evidence>
<feature type="domain" description="Acyl-CoA oxidase C-alpha1" evidence="15">
    <location>
        <begin position="313"/>
        <end position="462"/>
    </location>
</feature>
<dbReference type="InterPro" id="IPR046373">
    <property type="entry name" value="Acyl-CoA_Oxase/DH_mid-dom_sf"/>
</dbReference>
<evidence type="ECO:0000256" key="6">
    <source>
        <dbReference type="ARBA" id="ARBA00022832"/>
    </source>
</evidence>
<name>A0A1L2FV02_9MYCE</name>
<evidence type="ECO:0000256" key="9">
    <source>
        <dbReference type="ARBA" id="ARBA00023140"/>
    </source>
</evidence>
<feature type="binding site" evidence="12">
    <location>
        <position position="170"/>
    </location>
    <ligand>
        <name>FAD</name>
        <dbReference type="ChEBI" id="CHEBI:57692"/>
    </ligand>
</feature>
<dbReference type="InterPro" id="IPR036250">
    <property type="entry name" value="AcylCo_DH-like_C"/>
</dbReference>
<dbReference type="SUPFAM" id="SSF56645">
    <property type="entry name" value="Acyl-CoA dehydrogenase NM domain-like"/>
    <property type="match status" value="1"/>
</dbReference>
<dbReference type="EMBL" id="KX539450">
    <property type="protein sequence ID" value="AOE43295.1"/>
    <property type="molecule type" value="Genomic_DNA"/>
</dbReference>
<evidence type="ECO:0000256" key="2">
    <source>
        <dbReference type="ARBA" id="ARBA00004275"/>
    </source>
</evidence>
<evidence type="ECO:0000256" key="8">
    <source>
        <dbReference type="ARBA" id="ARBA00023098"/>
    </source>
</evidence>
<dbReference type="GO" id="GO:0071949">
    <property type="term" value="F:FAD binding"/>
    <property type="evidence" value="ECO:0007669"/>
    <property type="project" value="InterPro"/>
</dbReference>
<evidence type="ECO:0000256" key="4">
    <source>
        <dbReference type="ARBA" id="ARBA00022630"/>
    </source>
</evidence>
<dbReference type="FunFam" id="1.20.140.10:FF:000007">
    <property type="entry name" value="Acyl-coenzyme A oxidase"/>
    <property type="match status" value="1"/>
</dbReference>
<dbReference type="InterPro" id="IPR055060">
    <property type="entry name" value="ACOX_C_alpha1"/>
</dbReference>
<dbReference type="SUPFAM" id="SSF47203">
    <property type="entry name" value="Acyl-CoA dehydrogenase C-terminal domain-like"/>
    <property type="match status" value="2"/>
</dbReference>
<keyword evidence="7" id="KW-0560">Oxidoreductase</keyword>
<dbReference type="PANTHER" id="PTHR10909:SF348">
    <property type="entry name" value="ACYL-COENZYME A OXIDASE"/>
    <property type="match status" value="1"/>
</dbReference>
<protein>
    <recommendedName>
        <fullName evidence="10">Acyl-coenzyme A oxidase</fullName>
    </recommendedName>
</protein>
<dbReference type="Gene3D" id="1.20.140.10">
    <property type="entry name" value="Butyryl-CoA Dehydrogenase, subunit A, domain 3"/>
    <property type="match status" value="2"/>
</dbReference>
<feature type="domain" description="Acyl-CoA oxidase/dehydrogenase middle" evidence="14">
    <location>
        <begin position="166"/>
        <end position="276"/>
    </location>
</feature>
<comment type="similarity">
    <text evidence="3 10">Belongs to the acyl-CoA oxidase family.</text>
</comment>
<feature type="domain" description="Acyl-CoA oxidase C-terminal" evidence="13">
    <location>
        <begin position="511"/>
        <end position="653"/>
    </location>
</feature>
<dbReference type="InterPro" id="IPR009100">
    <property type="entry name" value="AcylCoA_DH/oxidase_NM_dom_sf"/>
</dbReference>
<dbReference type="Pfam" id="PF02770">
    <property type="entry name" value="Acyl-CoA_dh_M"/>
    <property type="match status" value="1"/>
</dbReference>
<feature type="active site" description="Proton acceptor" evidence="11">
    <location>
        <position position="447"/>
    </location>
</feature>
<dbReference type="PIRSF" id="PIRSF000168">
    <property type="entry name" value="Acyl-CoA_oxidase"/>
    <property type="match status" value="1"/>
</dbReference>
<dbReference type="GO" id="GO:0005504">
    <property type="term" value="F:fatty acid binding"/>
    <property type="evidence" value="ECO:0007669"/>
    <property type="project" value="TreeGrafter"/>
</dbReference>
<evidence type="ECO:0000259" key="13">
    <source>
        <dbReference type="Pfam" id="PF01756"/>
    </source>
</evidence>
<evidence type="ECO:0000256" key="3">
    <source>
        <dbReference type="ARBA" id="ARBA00006288"/>
    </source>
</evidence>
<keyword evidence="8" id="KW-0443">Lipid metabolism</keyword>
<dbReference type="Gene3D" id="2.40.110.10">
    <property type="entry name" value="Butyryl-CoA Dehydrogenase, subunit A, domain 2"/>
    <property type="match status" value="1"/>
</dbReference>
<comment type="subcellular location">
    <subcellularLocation>
        <location evidence="2">Peroxisome</location>
    </subcellularLocation>
</comment>
<dbReference type="Pfam" id="PF01756">
    <property type="entry name" value="ACOX"/>
    <property type="match status" value="1"/>
</dbReference>
<dbReference type="GO" id="GO:0005777">
    <property type="term" value="C:peroxisome"/>
    <property type="evidence" value="ECO:0007669"/>
    <property type="project" value="UniProtKB-SubCell"/>
</dbReference>
<evidence type="ECO:0000256" key="1">
    <source>
        <dbReference type="ARBA" id="ARBA00001974"/>
    </source>
</evidence>
<keyword evidence="6" id="KW-0276">Fatty acid metabolism</keyword>
<dbReference type="AlphaFoldDB" id="A0A1L2FV02"/>
<feature type="binding site" evidence="12">
    <location>
        <position position="209"/>
    </location>
    <ligand>
        <name>FAD</name>
        <dbReference type="ChEBI" id="CHEBI:57692"/>
    </ligand>
</feature>
<evidence type="ECO:0000256" key="5">
    <source>
        <dbReference type="ARBA" id="ARBA00022827"/>
    </source>
</evidence>
<comment type="cofactor">
    <cofactor evidence="1">
        <name>FAD</name>
        <dbReference type="ChEBI" id="CHEBI:57692"/>
    </cofactor>
</comment>